<evidence type="ECO:0000256" key="3">
    <source>
        <dbReference type="ARBA" id="ARBA00022741"/>
    </source>
</evidence>
<name>A0A0G0UJF5_9BACT</name>
<dbReference type="EC" id="6.1.1.17" evidence="7"/>
<dbReference type="GO" id="GO:0008270">
    <property type="term" value="F:zinc ion binding"/>
    <property type="evidence" value="ECO:0007669"/>
    <property type="project" value="InterPro"/>
</dbReference>
<evidence type="ECO:0000256" key="7">
    <source>
        <dbReference type="HAMAP-Rule" id="MF_00022"/>
    </source>
</evidence>
<comment type="subcellular location">
    <subcellularLocation>
        <location evidence="7">Cytoplasm</location>
    </subcellularLocation>
</comment>
<evidence type="ECO:0000256" key="1">
    <source>
        <dbReference type="ARBA" id="ARBA00007894"/>
    </source>
</evidence>
<evidence type="ECO:0000256" key="5">
    <source>
        <dbReference type="ARBA" id="ARBA00022917"/>
    </source>
</evidence>
<dbReference type="InterPro" id="IPR033910">
    <property type="entry name" value="GluRS_core"/>
</dbReference>
<comment type="catalytic activity">
    <reaction evidence="7">
        <text>tRNA(Glu) + L-glutamate + ATP = L-glutamyl-tRNA(Glu) + AMP + diphosphate</text>
        <dbReference type="Rhea" id="RHEA:23540"/>
        <dbReference type="Rhea" id="RHEA-COMP:9663"/>
        <dbReference type="Rhea" id="RHEA-COMP:9680"/>
        <dbReference type="ChEBI" id="CHEBI:29985"/>
        <dbReference type="ChEBI" id="CHEBI:30616"/>
        <dbReference type="ChEBI" id="CHEBI:33019"/>
        <dbReference type="ChEBI" id="CHEBI:78442"/>
        <dbReference type="ChEBI" id="CHEBI:78520"/>
        <dbReference type="ChEBI" id="CHEBI:456215"/>
        <dbReference type="EC" id="6.1.1.17"/>
    </reaction>
</comment>
<dbReference type="InterPro" id="IPR008925">
    <property type="entry name" value="aa_tRNA-synth_I_cd-bd_sf"/>
</dbReference>
<evidence type="ECO:0000313" key="10">
    <source>
        <dbReference type="EMBL" id="KKR88909.1"/>
    </source>
</evidence>
<dbReference type="Pfam" id="PF19269">
    <property type="entry name" value="Anticodon_2"/>
    <property type="match status" value="1"/>
</dbReference>
<comment type="caution">
    <text evidence="7">Lacks conserved residue(s) required for the propagation of feature annotation.</text>
</comment>
<dbReference type="GO" id="GO:0004818">
    <property type="term" value="F:glutamate-tRNA ligase activity"/>
    <property type="evidence" value="ECO:0007669"/>
    <property type="project" value="UniProtKB-UniRule"/>
</dbReference>
<dbReference type="GO" id="GO:0005829">
    <property type="term" value="C:cytosol"/>
    <property type="evidence" value="ECO:0007669"/>
    <property type="project" value="TreeGrafter"/>
</dbReference>
<evidence type="ECO:0000256" key="6">
    <source>
        <dbReference type="ARBA" id="ARBA00023146"/>
    </source>
</evidence>
<dbReference type="HAMAP" id="MF_00022">
    <property type="entry name" value="Glu_tRNA_synth_type1"/>
    <property type="match status" value="1"/>
</dbReference>
<feature type="short sequence motif" description="'KMSKS' region" evidence="7">
    <location>
        <begin position="256"/>
        <end position="260"/>
    </location>
</feature>
<dbReference type="Pfam" id="PF00749">
    <property type="entry name" value="tRNA-synt_1c"/>
    <property type="match status" value="1"/>
</dbReference>
<dbReference type="PATRIC" id="fig|1619006.3.peg.456"/>
<comment type="caution">
    <text evidence="10">The sequence shown here is derived from an EMBL/GenBank/DDBJ whole genome shotgun (WGS) entry which is preliminary data.</text>
</comment>
<dbReference type="FunFam" id="3.40.50.620:FF:000045">
    <property type="entry name" value="Glutamate--tRNA ligase, mitochondrial"/>
    <property type="match status" value="1"/>
</dbReference>
<gene>
    <name evidence="7" type="primary">gltX</name>
    <name evidence="10" type="ORF">UU38_C0003G0161</name>
</gene>
<dbReference type="Gene3D" id="3.40.50.620">
    <property type="entry name" value="HUPs"/>
    <property type="match status" value="1"/>
</dbReference>
<keyword evidence="7" id="KW-0963">Cytoplasm</keyword>
<evidence type="ECO:0000313" key="11">
    <source>
        <dbReference type="Proteomes" id="UP000033918"/>
    </source>
</evidence>
<feature type="domain" description="Glutamyl/glutaminyl-tRNA synthetase class Ib catalytic" evidence="8">
    <location>
        <begin position="10"/>
        <end position="325"/>
    </location>
</feature>
<dbReference type="NCBIfam" id="TIGR00464">
    <property type="entry name" value="gltX_bact"/>
    <property type="match status" value="1"/>
</dbReference>
<keyword evidence="5 7" id="KW-0648">Protein biosynthesis</keyword>
<dbReference type="SUPFAM" id="SSF48163">
    <property type="entry name" value="An anticodon-binding domain of class I aminoacyl-tRNA synthetases"/>
    <property type="match status" value="1"/>
</dbReference>
<dbReference type="PANTHER" id="PTHR43311:SF2">
    <property type="entry name" value="GLUTAMATE--TRNA LIGASE, MITOCHONDRIAL-RELATED"/>
    <property type="match status" value="1"/>
</dbReference>
<comment type="function">
    <text evidence="7">Catalyzes the attachment of glutamate to tRNA(Glu) in a two-step reaction: glutamate is first activated by ATP to form Glu-AMP and then transferred to the acceptor end of tRNA(Glu).</text>
</comment>
<sequence length="484" mass="56235">MIADGSKKPIRIRFAPSPTGPLHIGSARTTLFNWLFAKQHNGRFILRVDDTDTERSKPEYEQNIIAGLKWLELNWDEGPDIGGSYGPYRQSERLDIYEKYLRRLLDENKAYYCFCSKEELEEERKAMLSQGLSPKYSGKCRNLSKEESGKQIERGDSSVIRFKTPPKEVEFNDLIRGKIKFDASLIGDIVIAKNLREPLYNFATPIDDFEMKITHIIRGEDHLPNTPKQILIQEAFNFNEIKYAHLPLILAPDRSKLSKRYLETSLNDYRLNGYLPETIVNFLALLGWHPEDDQEILNLQELIQKFNLKKIQKAGAIFNIEKLEWLNAQYIKKTDSVELAEKIKDFIPENWQTKKDLLVKTIEAEKERMKTLADFKELADFFFELPDYEPSILKWQEMENEKIAANLKLLRTELENIDGMNFNKDNLEKIIMPLTEVWGRGELLWPLRAALSGKRASPGPFEIMEILGEQETLKRLDTAITKLS</sequence>
<keyword evidence="4 7" id="KW-0067">ATP-binding</keyword>
<dbReference type="InterPro" id="IPR014729">
    <property type="entry name" value="Rossmann-like_a/b/a_fold"/>
</dbReference>
<evidence type="ECO:0000259" key="9">
    <source>
        <dbReference type="Pfam" id="PF19269"/>
    </source>
</evidence>
<comment type="subunit">
    <text evidence="7">Monomer.</text>
</comment>
<dbReference type="InterPro" id="IPR020058">
    <property type="entry name" value="Glu/Gln-tRNA-synth_Ib_cat-dom"/>
</dbReference>
<dbReference type="InterPro" id="IPR004527">
    <property type="entry name" value="Glu-tRNA-ligase_bac/mito"/>
</dbReference>
<feature type="domain" description="Aminoacyl-tRNA synthetase class I anticodon-binding" evidence="9">
    <location>
        <begin position="338"/>
        <end position="480"/>
    </location>
</feature>
<feature type="binding site" evidence="7">
    <location>
        <position position="259"/>
    </location>
    <ligand>
        <name>ATP</name>
        <dbReference type="ChEBI" id="CHEBI:30616"/>
    </ligand>
</feature>
<dbReference type="Gene3D" id="1.10.10.350">
    <property type="match status" value="1"/>
</dbReference>
<dbReference type="CDD" id="cd00808">
    <property type="entry name" value="GluRS_core"/>
    <property type="match status" value="1"/>
</dbReference>
<dbReference type="PANTHER" id="PTHR43311">
    <property type="entry name" value="GLUTAMATE--TRNA LIGASE"/>
    <property type="match status" value="1"/>
</dbReference>
<evidence type="ECO:0000256" key="4">
    <source>
        <dbReference type="ARBA" id="ARBA00022840"/>
    </source>
</evidence>
<comment type="similarity">
    <text evidence="1 7">Belongs to the class-I aminoacyl-tRNA synthetase family. Glutamate--tRNA ligase type 1 subfamily.</text>
</comment>
<dbReference type="InterPro" id="IPR049940">
    <property type="entry name" value="GluQ/Sye"/>
</dbReference>
<evidence type="ECO:0000259" key="8">
    <source>
        <dbReference type="Pfam" id="PF00749"/>
    </source>
</evidence>
<organism evidence="10 11">
    <name type="scientific">Candidatus Wolfebacteria bacterium GW2011_GWB1_41_12</name>
    <dbReference type="NCBI Taxonomy" id="1619006"/>
    <lineage>
        <taxon>Bacteria</taxon>
        <taxon>Candidatus Wolfeibacteriota</taxon>
    </lineage>
</organism>
<dbReference type="InterPro" id="IPR045462">
    <property type="entry name" value="aa-tRNA-synth_I_cd-bd"/>
</dbReference>
<keyword evidence="6 7" id="KW-0030">Aminoacyl-tRNA synthetase</keyword>
<dbReference type="GO" id="GO:0005524">
    <property type="term" value="F:ATP binding"/>
    <property type="evidence" value="ECO:0007669"/>
    <property type="project" value="UniProtKB-UniRule"/>
</dbReference>
<feature type="short sequence motif" description="'HIGH' region" evidence="7">
    <location>
        <begin position="16"/>
        <end position="26"/>
    </location>
</feature>
<dbReference type="InterPro" id="IPR020751">
    <property type="entry name" value="aa-tRNA-synth_I_codon-bd_sub2"/>
</dbReference>
<dbReference type="GO" id="GO:0000049">
    <property type="term" value="F:tRNA binding"/>
    <property type="evidence" value="ECO:0007669"/>
    <property type="project" value="InterPro"/>
</dbReference>
<proteinExistence type="inferred from homology"/>
<reference evidence="10 11" key="1">
    <citation type="journal article" date="2015" name="Nature">
        <title>rRNA introns, odd ribosomes, and small enigmatic genomes across a large radiation of phyla.</title>
        <authorList>
            <person name="Brown C.T."/>
            <person name="Hug L.A."/>
            <person name="Thomas B.C."/>
            <person name="Sharon I."/>
            <person name="Castelle C.J."/>
            <person name="Singh A."/>
            <person name="Wilkins M.J."/>
            <person name="Williams K.H."/>
            <person name="Banfield J.F."/>
        </authorList>
    </citation>
    <scope>NUCLEOTIDE SEQUENCE [LARGE SCALE GENOMIC DNA]</scope>
</reference>
<evidence type="ECO:0000256" key="2">
    <source>
        <dbReference type="ARBA" id="ARBA00022598"/>
    </source>
</evidence>
<protein>
    <recommendedName>
        <fullName evidence="7">Glutamate--tRNA ligase</fullName>
        <ecNumber evidence="7">6.1.1.17</ecNumber>
    </recommendedName>
    <alternativeName>
        <fullName evidence="7">Glutamyl-tRNA synthetase</fullName>
        <shortName evidence="7">GluRS</shortName>
    </alternativeName>
</protein>
<keyword evidence="3 7" id="KW-0547">Nucleotide-binding</keyword>
<dbReference type="Proteomes" id="UP000033918">
    <property type="component" value="Unassembled WGS sequence"/>
</dbReference>
<dbReference type="SUPFAM" id="SSF52374">
    <property type="entry name" value="Nucleotidylyl transferase"/>
    <property type="match status" value="1"/>
</dbReference>
<dbReference type="InterPro" id="IPR000924">
    <property type="entry name" value="Glu/Gln-tRNA-synth"/>
</dbReference>
<dbReference type="GO" id="GO:0006424">
    <property type="term" value="P:glutamyl-tRNA aminoacylation"/>
    <property type="evidence" value="ECO:0007669"/>
    <property type="project" value="UniProtKB-UniRule"/>
</dbReference>
<dbReference type="EMBL" id="LCAK01000003">
    <property type="protein sequence ID" value="KKR88909.1"/>
    <property type="molecule type" value="Genomic_DNA"/>
</dbReference>
<dbReference type="AlphaFoldDB" id="A0A0G0UJF5"/>
<dbReference type="PRINTS" id="PR00987">
    <property type="entry name" value="TRNASYNTHGLU"/>
</dbReference>
<keyword evidence="2 7" id="KW-0436">Ligase</keyword>
<accession>A0A0G0UJF5</accession>